<reference evidence="8" key="2">
    <citation type="submission" date="2025-09" db="UniProtKB">
        <authorList>
            <consortium name="Ensembl"/>
        </authorList>
    </citation>
    <scope>IDENTIFICATION</scope>
</reference>
<name>A0A8C2VN78_CHILA</name>
<keyword evidence="3 6" id="KW-0732">Signal</keyword>
<keyword evidence="2" id="KW-1003">Cell membrane</keyword>
<dbReference type="SUPFAM" id="SSF57302">
    <property type="entry name" value="Snake toxin-like"/>
    <property type="match status" value="1"/>
</dbReference>
<feature type="signal peptide" evidence="6">
    <location>
        <begin position="1"/>
        <end position="18"/>
    </location>
</feature>
<proteinExistence type="predicted"/>
<comment type="subcellular location">
    <subcellularLocation>
        <location evidence="1">Cell membrane</location>
    </subcellularLocation>
</comment>
<dbReference type="Gene3D" id="2.10.60.10">
    <property type="entry name" value="CD59"/>
    <property type="match status" value="1"/>
</dbReference>
<dbReference type="InterPro" id="IPR018363">
    <property type="entry name" value="CD59_antigen_CS"/>
</dbReference>
<organism evidence="8 9">
    <name type="scientific">Chinchilla lanigera</name>
    <name type="common">Long-tailed chinchilla</name>
    <name type="synonym">Chinchilla villidera</name>
    <dbReference type="NCBI Taxonomy" id="34839"/>
    <lineage>
        <taxon>Eukaryota</taxon>
        <taxon>Metazoa</taxon>
        <taxon>Chordata</taxon>
        <taxon>Craniata</taxon>
        <taxon>Vertebrata</taxon>
        <taxon>Euteleostomi</taxon>
        <taxon>Mammalia</taxon>
        <taxon>Eutheria</taxon>
        <taxon>Euarchontoglires</taxon>
        <taxon>Glires</taxon>
        <taxon>Rodentia</taxon>
        <taxon>Hystricomorpha</taxon>
        <taxon>Chinchillidae</taxon>
        <taxon>Chinchilla</taxon>
    </lineage>
</organism>
<feature type="chain" id="PRO_5034129338" evidence="6">
    <location>
        <begin position="19"/>
        <end position="168"/>
    </location>
</feature>
<dbReference type="GO" id="GO:0005886">
    <property type="term" value="C:plasma membrane"/>
    <property type="evidence" value="ECO:0007669"/>
    <property type="project" value="UniProtKB-SubCell"/>
</dbReference>
<protein>
    <submittedName>
        <fullName evidence="8">Glycosylphosphatidylinositol anchored molecule like</fullName>
    </submittedName>
</protein>
<evidence type="ECO:0000256" key="3">
    <source>
        <dbReference type="ARBA" id="ARBA00022729"/>
    </source>
</evidence>
<dbReference type="SMART" id="SM00134">
    <property type="entry name" value="LU"/>
    <property type="match status" value="1"/>
</dbReference>
<evidence type="ECO:0000256" key="4">
    <source>
        <dbReference type="ARBA" id="ARBA00023136"/>
    </source>
</evidence>
<dbReference type="Pfam" id="PF00087">
    <property type="entry name" value="Toxin_TOLIP"/>
    <property type="match status" value="1"/>
</dbReference>
<evidence type="ECO:0000256" key="5">
    <source>
        <dbReference type="ARBA" id="ARBA00023180"/>
    </source>
</evidence>
<dbReference type="AlphaFoldDB" id="A0A8C2VN78"/>
<evidence type="ECO:0000256" key="6">
    <source>
        <dbReference type="SAM" id="SignalP"/>
    </source>
</evidence>
<dbReference type="PROSITE" id="PS00983">
    <property type="entry name" value="LY6_UPAR"/>
    <property type="match status" value="1"/>
</dbReference>
<keyword evidence="9" id="KW-1185">Reference proteome</keyword>
<evidence type="ECO:0000259" key="7">
    <source>
        <dbReference type="SMART" id="SM00134"/>
    </source>
</evidence>
<dbReference type="Proteomes" id="UP000694398">
    <property type="component" value="Unassembled WGS sequence"/>
</dbReference>
<evidence type="ECO:0000256" key="2">
    <source>
        <dbReference type="ARBA" id="ARBA00022475"/>
    </source>
</evidence>
<dbReference type="InterPro" id="IPR035076">
    <property type="entry name" value="Toxin/TOLIP"/>
</dbReference>
<dbReference type="InterPro" id="IPR045860">
    <property type="entry name" value="Snake_toxin-like_sf"/>
</dbReference>
<keyword evidence="5" id="KW-0325">Glycoprotein</keyword>
<dbReference type="InterPro" id="IPR052874">
    <property type="entry name" value="Sperm-ZP_regulatory"/>
</dbReference>
<dbReference type="Ensembl" id="ENSCLAT00000015443.1">
    <property type="protein sequence ID" value="ENSCLAP00000015283.1"/>
    <property type="gene ID" value="ENSCLAG00000010524.1"/>
</dbReference>
<evidence type="ECO:0000313" key="9">
    <source>
        <dbReference type="Proteomes" id="UP000694398"/>
    </source>
</evidence>
<feature type="domain" description="UPAR/Ly6" evidence="7">
    <location>
        <begin position="31"/>
        <end position="125"/>
    </location>
</feature>
<dbReference type="PANTHER" id="PTHR15049:SF2">
    <property type="entry name" value="GLYCOSYL-PHOSPHATIDYLINOSITOL-ANCHORED MOLECULE-LIKE PROTEIN"/>
    <property type="match status" value="1"/>
</dbReference>
<dbReference type="GeneTree" id="ENSGT00940000159966"/>
<reference evidence="8" key="1">
    <citation type="submission" date="2025-08" db="UniProtKB">
        <authorList>
            <consortium name="Ensembl"/>
        </authorList>
    </citation>
    <scope>IDENTIFICATION</scope>
</reference>
<sequence length="168" mass="18858">MMLPFALLLVIMLSGVGTNVTKAPSKWTFSVECYECELINTFRCSKIKTCEYDIRRCMTVSIRVSPRELLVFKNCTWNCTFVYAALQPAETPRQALKTNSFYFTHCCSGMRCNLGGPTNVERDISEDTPIEYELDGSVRLMASAFFLISTFIITSNTLTRAPLLGGVC</sequence>
<gene>
    <name evidence="8" type="primary">Gml</name>
</gene>
<dbReference type="CDD" id="cd23555">
    <property type="entry name" value="TFP_LU_ECD_GML"/>
    <property type="match status" value="1"/>
</dbReference>
<dbReference type="InterPro" id="IPR016054">
    <property type="entry name" value="LY6_UPA_recep-like"/>
</dbReference>
<dbReference type="PANTHER" id="PTHR15049">
    <property type="entry name" value="GLYCOSYL-PHOSPHATIDYLINOSITOL-ANCHORED MOLECULE-LIKE PROTEIN-RELATED"/>
    <property type="match status" value="1"/>
</dbReference>
<keyword evidence="4" id="KW-0472">Membrane</keyword>
<evidence type="ECO:0000313" key="8">
    <source>
        <dbReference type="Ensembl" id="ENSCLAP00000015283.1"/>
    </source>
</evidence>
<dbReference type="OMA" id="YFVRCCG"/>
<accession>A0A8C2VN78</accession>
<evidence type="ECO:0000256" key="1">
    <source>
        <dbReference type="ARBA" id="ARBA00004236"/>
    </source>
</evidence>